<name>A0A815SDZ6_9BILA</name>
<reference evidence="2" key="1">
    <citation type="submission" date="2021-02" db="EMBL/GenBank/DDBJ databases">
        <authorList>
            <person name="Nowell W R."/>
        </authorList>
    </citation>
    <scope>NUCLEOTIDE SEQUENCE</scope>
</reference>
<accession>A0A815SDZ6</accession>
<gene>
    <name evidence="3" type="ORF">OTI717_LOCUS33792</name>
    <name evidence="2" type="ORF">RFH988_LOCUS38236</name>
    <name evidence="1" type="ORF">ZHD862_LOCUS33392</name>
</gene>
<evidence type="ECO:0000313" key="1">
    <source>
        <dbReference type="EMBL" id="CAF1407412.1"/>
    </source>
</evidence>
<comment type="caution">
    <text evidence="2">The sequence shown here is derived from an EMBL/GenBank/DDBJ whole genome shotgun (WGS) entry which is preliminary data.</text>
</comment>
<protein>
    <submittedName>
        <fullName evidence="2">Uncharacterized protein</fullName>
    </submittedName>
</protein>
<evidence type="ECO:0000313" key="3">
    <source>
        <dbReference type="EMBL" id="CAF4093472.1"/>
    </source>
</evidence>
<dbReference type="EMBL" id="CAJOAX010011429">
    <property type="protein sequence ID" value="CAF4093472.1"/>
    <property type="molecule type" value="Genomic_DNA"/>
</dbReference>
<sequence>MLWNYYDFKSLRTNNHLEGWHHRLNNDLNNVVHPHFYLFIRAIQNDYAYNSAISSRHLATGILPPRKKLFVNRNARLHNLEERYKQQTLTLDEYLEKVMRLIGIKKY</sequence>
<dbReference type="EMBL" id="CAJNOO010008876">
    <property type="protein sequence ID" value="CAF1486867.1"/>
    <property type="molecule type" value="Genomic_DNA"/>
</dbReference>
<dbReference type="EMBL" id="CAJNOT010003940">
    <property type="protein sequence ID" value="CAF1407412.1"/>
    <property type="molecule type" value="Genomic_DNA"/>
</dbReference>
<evidence type="ECO:0000313" key="2">
    <source>
        <dbReference type="EMBL" id="CAF1486867.1"/>
    </source>
</evidence>
<evidence type="ECO:0000313" key="4">
    <source>
        <dbReference type="Proteomes" id="UP000663882"/>
    </source>
</evidence>
<dbReference type="Proteomes" id="UP000663882">
    <property type="component" value="Unassembled WGS sequence"/>
</dbReference>
<dbReference type="Proteomes" id="UP000663823">
    <property type="component" value="Unassembled WGS sequence"/>
</dbReference>
<organism evidence="2 4">
    <name type="scientific">Rotaria sordida</name>
    <dbReference type="NCBI Taxonomy" id="392033"/>
    <lineage>
        <taxon>Eukaryota</taxon>
        <taxon>Metazoa</taxon>
        <taxon>Spiralia</taxon>
        <taxon>Gnathifera</taxon>
        <taxon>Rotifera</taxon>
        <taxon>Eurotatoria</taxon>
        <taxon>Bdelloidea</taxon>
        <taxon>Philodinida</taxon>
        <taxon>Philodinidae</taxon>
        <taxon>Rotaria</taxon>
    </lineage>
</organism>
<dbReference type="OrthoDB" id="10017536at2759"/>
<dbReference type="AlphaFoldDB" id="A0A815SDZ6"/>
<proteinExistence type="predicted"/>
<dbReference type="Proteomes" id="UP000663864">
    <property type="component" value="Unassembled WGS sequence"/>
</dbReference>